<dbReference type="GO" id="GO:0008641">
    <property type="term" value="F:ubiquitin-like modifier activating enzyme activity"/>
    <property type="evidence" value="ECO:0007669"/>
    <property type="project" value="InterPro"/>
</dbReference>
<dbReference type="RefSeq" id="WP_145058988.1">
    <property type="nucleotide sequence ID" value="NZ_CP036263.1"/>
</dbReference>
<dbReference type="PANTHER" id="PTHR10953:SF102">
    <property type="entry name" value="ADENYLYLTRANSFERASE AND SULFURTRANSFERASE MOCS3"/>
    <property type="match status" value="1"/>
</dbReference>
<dbReference type="GO" id="GO:0005829">
    <property type="term" value="C:cytosol"/>
    <property type="evidence" value="ECO:0007669"/>
    <property type="project" value="TreeGrafter"/>
</dbReference>
<dbReference type="InterPro" id="IPR001763">
    <property type="entry name" value="Rhodanese-like_dom"/>
</dbReference>
<gene>
    <name evidence="3" type="primary">thiF</name>
    <name evidence="3" type="ORF">HG15A2_13540</name>
</gene>
<dbReference type="EMBL" id="CP036263">
    <property type="protein sequence ID" value="QDS98082.1"/>
    <property type="molecule type" value="Genomic_DNA"/>
</dbReference>
<dbReference type="CDD" id="cd00757">
    <property type="entry name" value="ThiF_MoeB_HesA_family"/>
    <property type="match status" value="1"/>
</dbReference>
<dbReference type="Proteomes" id="UP000319852">
    <property type="component" value="Chromosome"/>
</dbReference>
<dbReference type="PANTHER" id="PTHR10953">
    <property type="entry name" value="UBIQUITIN-ACTIVATING ENZYME E1"/>
    <property type="match status" value="1"/>
</dbReference>
<evidence type="ECO:0000313" key="3">
    <source>
        <dbReference type="EMBL" id="QDS98082.1"/>
    </source>
</evidence>
<dbReference type="EC" id="2.7.7.73" evidence="3"/>
<dbReference type="GO" id="GO:0004792">
    <property type="term" value="F:thiosulfate-cyanide sulfurtransferase activity"/>
    <property type="evidence" value="ECO:0007669"/>
    <property type="project" value="TreeGrafter"/>
</dbReference>
<dbReference type="GO" id="GO:0016779">
    <property type="term" value="F:nucleotidyltransferase activity"/>
    <property type="evidence" value="ECO:0007669"/>
    <property type="project" value="UniProtKB-KW"/>
</dbReference>
<organism evidence="3 4">
    <name type="scientific">Adhaeretor mobilis</name>
    <dbReference type="NCBI Taxonomy" id="1930276"/>
    <lineage>
        <taxon>Bacteria</taxon>
        <taxon>Pseudomonadati</taxon>
        <taxon>Planctomycetota</taxon>
        <taxon>Planctomycetia</taxon>
        <taxon>Pirellulales</taxon>
        <taxon>Lacipirellulaceae</taxon>
        <taxon>Adhaeretor</taxon>
    </lineage>
</organism>
<dbReference type="SUPFAM" id="SSF69572">
    <property type="entry name" value="Activating enzymes of the ubiquitin-like proteins"/>
    <property type="match status" value="1"/>
</dbReference>
<feature type="domain" description="Rhodanese" evidence="2">
    <location>
        <begin position="38"/>
        <end position="81"/>
    </location>
</feature>
<evidence type="ECO:0000313" key="4">
    <source>
        <dbReference type="Proteomes" id="UP000319852"/>
    </source>
</evidence>
<name>A0A517MT97_9BACT</name>
<keyword evidence="3" id="KW-0808">Transferase</keyword>
<dbReference type="KEGG" id="amob:HG15A2_13540"/>
<evidence type="ECO:0000256" key="1">
    <source>
        <dbReference type="ARBA" id="ARBA00009919"/>
    </source>
</evidence>
<accession>A0A517MT97</accession>
<dbReference type="InterPro" id="IPR035985">
    <property type="entry name" value="Ubiquitin-activating_enz"/>
</dbReference>
<reference evidence="3 4" key="1">
    <citation type="submission" date="2019-02" db="EMBL/GenBank/DDBJ databases">
        <title>Deep-cultivation of Planctomycetes and their phenomic and genomic characterization uncovers novel biology.</title>
        <authorList>
            <person name="Wiegand S."/>
            <person name="Jogler M."/>
            <person name="Boedeker C."/>
            <person name="Pinto D."/>
            <person name="Vollmers J."/>
            <person name="Rivas-Marin E."/>
            <person name="Kohn T."/>
            <person name="Peeters S.H."/>
            <person name="Heuer A."/>
            <person name="Rast P."/>
            <person name="Oberbeckmann S."/>
            <person name="Bunk B."/>
            <person name="Jeske O."/>
            <person name="Meyerdierks A."/>
            <person name="Storesund J.E."/>
            <person name="Kallscheuer N."/>
            <person name="Luecker S."/>
            <person name="Lage O.M."/>
            <person name="Pohl T."/>
            <person name="Merkel B.J."/>
            <person name="Hornburger P."/>
            <person name="Mueller R.-W."/>
            <person name="Bruemmer F."/>
            <person name="Labrenz M."/>
            <person name="Spormann A.M."/>
            <person name="Op den Camp H."/>
            <person name="Overmann J."/>
            <person name="Amann R."/>
            <person name="Jetten M.S.M."/>
            <person name="Mascher T."/>
            <person name="Medema M.H."/>
            <person name="Devos D.P."/>
            <person name="Kaster A.-K."/>
            <person name="Ovreas L."/>
            <person name="Rohde M."/>
            <person name="Galperin M.Y."/>
            <person name="Jogler C."/>
        </authorList>
    </citation>
    <scope>NUCLEOTIDE SEQUENCE [LARGE SCALE GENOMIC DNA]</scope>
    <source>
        <strain evidence="3 4">HG15A2</strain>
    </source>
</reference>
<dbReference type="GO" id="GO:0008146">
    <property type="term" value="F:sulfotransferase activity"/>
    <property type="evidence" value="ECO:0007669"/>
    <property type="project" value="TreeGrafter"/>
</dbReference>
<protein>
    <submittedName>
        <fullName evidence="3">Sulfur carrier protein ThiS adenylyltransferase</fullName>
        <ecNumber evidence="3">2.7.7.73</ecNumber>
    </submittedName>
</protein>
<comment type="similarity">
    <text evidence="1">Belongs to the HesA/MoeB/ThiF family.</text>
</comment>
<evidence type="ECO:0000259" key="2">
    <source>
        <dbReference type="PROSITE" id="PS50206"/>
    </source>
</evidence>
<dbReference type="InterPro" id="IPR045886">
    <property type="entry name" value="ThiF/MoeB/HesA"/>
</dbReference>
<dbReference type="PROSITE" id="PS50206">
    <property type="entry name" value="RHODANESE_3"/>
    <property type="match status" value="1"/>
</dbReference>
<keyword evidence="3" id="KW-0548">Nucleotidyltransferase</keyword>
<dbReference type="AlphaFoldDB" id="A0A517MT97"/>
<sequence length="352" mass="37524">MSGSTNPTGEISKGRYRRQVNFSPLGEAGQQRLAESTVLVCGCGALGSVAAELLVRAGVGRVRIVDRDFLELDNLHRQVLYTEADVDANLPKAIAAAQHLRQINSSVSIEPYVADVTTENIATLADGCDAIVDGTDNFETRYLLNDYAVSTGTPWVFGGCVGAEGQTMAILPGETACLSCLLPEPPPAELQPTCDTAGVLNPIVHTIAAWEAMEALKILSGNVAAVSCRLAVVDLWNNQIRSVGIARREESPKCQTCIERDFPWLEGRRGSATVSLCGRNAVQISASSSQAPSLPALAEKLASIGKVTANDFLLRLEIDEYRITLFADGRAIIAGTDDPAVARTIFNKYFGG</sequence>
<dbReference type="FunFam" id="3.40.50.720:FF:000080">
    <property type="entry name" value="Thiazole biosynthesis adenylyltransferase ThiF"/>
    <property type="match status" value="1"/>
</dbReference>
<dbReference type="Pfam" id="PF00899">
    <property type="entry name" value="ThiF"/>
    <property type="match status" value="1"/>
</dbReference>
<proteinExistence type="inferred from homology"/>
<dbReference type="Gene3D" id="3.40.50.720">
    <property type="entry name" value="NAD(P)-binding Rossmann-like Domain"/>
    <property type="match status" value="1"/>
</dbReference>
<dbReference type="InterPro" id="IPR000594">
    <property type="entry name" value="ThiF_NAD_FAD-bd"/>
</dbReference>
<dbReference type="OrthoDB" id="9804286at2"/>
<keyword evidence="4" id="KW-1185">Reference proteome</keyword>